<dbReference type="GO" id="GO:0006310">
    <property type="term" value="P:DNA recombination"/>
    <property type="evidence" value="ECO:0007669"/>
    <property type="project" value="UniProtKB-KW"/>
</dbReference>
<dbReference type="Proteomes" id="UP000243002">
    <property type="component" value="Unassembled WGS sequence"/>
</dbReference>
<feature type="domain" description="Tyr recombinase" evidence="2">
    <location>
        <begin position="237"/>
        <end position="411"/>
    </location>
</feature>
<dbReference type="EMBL" id="PXXO01000005">
    <property type="protein sequence ID" value="PSJ05931.1"/>
    <property type="molecule type" value="Genomic_DNA"/>
</dbReference>
<organism evidence="3 4">
    <name type="scientific">Cyanobium usitatum str. Tous</name>
    <dbReference type="NCBI Taxonomy" id="2116684"/>
    <lineage>
        <taxon>Bacteria</taxon>
        <taxon>Bacillati</taxon>
        <taxon>Cyanobacteriota</taxon>
        <taxon>Cyanophyceae</taxon>
        <taxon>Synechococcales</taxon>
        <taxon>Prochlorococcaceae</taxon>
        <taxon>Cyanobium</taxon>
    </lineage>
</organism>
<dbReference type="InterPro" id="IPR013762">
    <property type="entry name" value="Integrase-like_cat_sf"/>
</dbReference>
<dbReference type="GO" id="GO:0015074">
    <property type="term" value="P:DNA integration"/>
    <property type="evidence" value="ECO:0007669"/>
    <property type="project" value="InterPro"/>
</dbReference>
<dbReference type="GO" id="GO:0003677">
    <property type="term" value="F:DNA binding"/>
    <property type="evidence" value="ECO:0007669"/>
    <property type="project" value="InterPro"/>
</dbReference>
<dbReference type="AlphaFoldDB" id="A0A2P7MXM6"/>
<dbReference type="SUPFAM" id="SSF56349">
    <property type="entry name" value="DNA breaking-rejoining enzymes"/>
    <property type="match status" value="1"/>
</dbReference>
<reference evidence="3 4" key="1">
    <citation type="journal article" date="2018" name="Environ. Microbiol.">
        <title>Ecological and genomic features of two widespread freshwater picocyanobacteria.</title>
        <authorList>
            <person name="Cabello-Yeves P.J."/>
            <person name="Picazo A."/>
            <person name="Camacho A."/>
            <person name="Callieri C."/>
            <person name="Rosselli R."/>
            <person name="Roda-Garcia J.J."/>
            <person name="Coutinho F.H."/>
            <person name="Rodriguez-Valera F."/>
        </authorList>
    </citation>
    <scope>NUCLEOTIDE SEQUENCE [LARGE SCALE GENOMIC DNA]</scope>
    <source>
        <strain evidence="3 4">Tous</strain>
    </source>
</reference>
<dbReference type="CDD" id="cd00796">
    <property type="entry name" value="INT_Rci_Hp1_C"/>
    <property type="match status" value="1"/>
</dbReference>
<comment type="caution">
    <text evidence="3">The sequence shown here is derived from an EMBL/GenBank/DDBJ whole genome shotgun (WGS) entry which is preliminary data.</text>
</comment>
<evidence type="ECO:0000259" key="2">
    <source>
        <dbReference type="PROSITE" id="PS51898"/>
    </source>
</evidence>
<proteinExistence type="predicted"/>
<gene>
    <name evidence="3" type="ORF">C7K55_05640</name>
</gene>
<evidence type="ECO:0000313" key="4">
    <source>
        <dbReference type="Proteomes" id="UP000243002"/>
    </source>
</evidence>
<keyword evidence="1" id="KW-0233">DNA recombination</keyword>
<sequence length="428" mass="47182">MAKAAVELDLARADASSAVSTEALANLQIGLAQANQALAQAGVSLRIELRGQRLGLRGPLPCRRGSGRHPVQRISLGLPADTAGLELARERLKEVLRQLQQGRFAWSAWGVQQAQPPSPSTSWLPAATQPAADDLLGLAAFEAAFFADPRRRRNPAGCRTTWSSAYLPYLRRLAAVAAERDLPLGLPLLEMALESYAASSRSRQQCGTALAALARHFELDLPDNWSERAAGYGLHAAQFRRLPGDPQILLWAEQIPNPAWRLAYGLMATYGLRNHEVFFCDLSALAPGGDRVIRVLPTSKTGEHQVWPFQPDWVEHFGLEQLGGSQPPLPAVATDLRHTTLQQVGRRVAEQFRRYELPITPYDLRHAWAVRTIHIGLPDTVAARMMGHSVAIHTRTYHHWITRRDQQQAVDAALARHRHSGVTALLTP</sequence>
<name>A0A2P7MXM6_9CYAN</name>
<keyword evidence="4" id="KW-1185">Reference proteome</keyword>
<dbReference type="Gene3D" id="1.10.443.10">
    <property type="entry name" value="Intergrase catalytic core"/>
    <property type="match status" value="1"/>
</dbReference>
<dbReference type="PROSITE" id="PS51898">
    <property type="entry name" value="TYR_RECOMBINASE"/>
    <property type="match status" value="1"/>
</dbReference>
<evidence type="ECO:0000313" key="3">
    <source>
        <dbReference type="EMBL" id="PSJ05931.1"/>
    </source>
</evidence>
<protein>
    <submittedName>
        <fullName evidence="3">Integrase</fullName>
    </submittedName>
</protein>
<dbReference type="InterPro" id="IPR011010">
    <property type="entry name" value="DNA_brk_join_enz"/>
</dbReference>
<evidence type="ECO:0000256" key="1">
    <source>
        <dbReference type="ARBA" id="ARBA00023172"/>
    </source>
</evidence>
<dbReference type="RefSeq" id="WP_106502450.1">
    <property type="nucleotide sequence ID" value="NZ_PXXO01000005.1"/>
</dbReference>
<dbReference type="InterPro" id="IPR002104">
    <property type="entry name" value="Integrase_catalytic"/>
</dbReference>
<accession>A0A2P7MXM6</accession>